<keyword evidence="3" id="KW-1185">Reference proteome</keyword>
<gene>
    <name evidence="2" type="ORF">SAMN05216378_4760</name>
</gene>
<dbReference type="SUPFAM" id="SSF102110">
    <property type="entry name" value="(2r)-phospho-3-sulfolactate synthase ComA"/>
    <property type="match status" value="1"/>
</dbReference>
<dbReference type="PANTHER" id="PTHR48413">
    <property type="match status" value="1"/>
</dbReference>
<accession>A0A1I2FB99</accession>
<dbReference type="AlphaFoldDB" id="A0A1I2FB99"/>
<sequence length="275" mass="30417">MTNASKAVWHRTLHDPSGYRDYSPARHKGKTMVIDKGIGLNGFADLLQIAGPYVDVIKLGFGTAVLYEPALLKRKIELAKNHGLIIMPGGTLLETAVQQRLAGSFFDTICELGFNGIEVSDGTIELSREQRTELIKEGKQRGLFVLTEYGKKTAGSLIDPEQLAVTADYDLAAGAAWITVEARESGIDVGLFDENGNCREQTIEQILAEMTSQDCLMWEAPLKQQQAYLLQQFGPNVHLGNIQPSDVLALEAMRRGLRSDTFEFGMREEPAHYMI</sequence>
<dbReference type="OrthoDB" id="7809088at2"/>
<dbReference type="Proteomes" id="UP000198855">
    <property type="component" value="Unassembled WGS sequence"/>
</dbReference>
<dbReference type="Pfam" id="PF02679">
    <property type="entry name" value="ComA"/>
    <property type="match status" value="1"/>
</dbReference>
<dbReference type="RefSeq" id="WP_091188908.1">
    <property type="nucleotide sequence ID" value="NZ_FOMT01000005.1"/>
</dbReference>
<dbReference type="Gene3D" id="3.20.20.70">
    <property type="entry name" value="Aldolase class I"/>
    <property type="match status" value="1"/>
</dbReference>
<proteinExistence type="inferred from homology"/>
<organism evidence="2 3">
    <name type="scientific">Paenibacillus catalpae</name>
    <dbReference type="NCBI Taxonomy" id="1045775"/>
    <lineage>
        <taxon>Bacteria</taxon>
        <taxon>Bacillati</taxon>
        <taxon>Bacillota</taxon>
        <taxon>Bacilli</taxon>
        <taxon>Bacillales</taxon>
        <taxon>Paenibacillaceae</taxon>
        <taxon>Paenibacillus</taxon>
    </lineage>
</organism>
<dbReference type="STRING" id="1045775.SAMN05216378_4760"/>
<dbReference type="EMBL" id="FOMT01000005">
    <property type="protein sequence ID" value="SFF02028.1"/>
    <property type="molecule type" value="Genomic_DNA"/>
</dbReference>
<protein>
    <submittedName>
        <fullName evidence="2">Phosphosulfolactate synthase</fullName>
    </submittedName>
</protein>
<evidence type="ECO:0000256" key="1">
    <source>
        <dbReference type="ARBA" id="ARBA00010424"/>
    </source>
</evidence>
<dbReference type="InterPro" id="IPR013785">
    <property type="entry name" value="Aldolase_TIM"/>
</dbReference>
<name>A0A1I2FB99_9BACL</name>
<dbReference type="InterPro" id="IPR003830">
    <property type="entry name" value="ComA_synth"/>
</dbReference>
<dbReference type="PANTHER" id="PTHR48413:SF1">
    <property type="entry name" value="PROTEIN HEAT-STRESS-ASSOCIATED 32"/>
    <property type="match status" value="1"/>
</dbReference>
<dbReference type="InterPro" id="IPR036112">
    <property type="entry name" value="ComA_synth_sf"/>
</dbReference>
<evidence type="ECO:0000313" key="3">
    <source>
        <dbReference type="Proteomes" id="UP000198855"/>
    </source>
</evidence>
<reference evidence="3" key="1">
    <citation type="submission" date="2016-10" db="EMBL/GenBank/DDBJ databases">
        <authorList>
            <person name="Varghese N."/>
            <person name="Submissions S."/>
        </authorList>
    </citation>
    <scope>NUCLEOTIDE SEQUENCE [LARGE SCALE GENOMIC DNA]</scope>
    <source>
        <strain evidence="3">CGMCC 1.10784</strain>
    </source>
</reference>
<evidence type="ECO:0000313" key="2">
    <source>
        <dbReference type="EMBL" id="SFF02028.1"/>
    </source>
</evidence>
<comment type="similarity">
    <text evidence="1">Belongs to the phosphosulfolactate synthase family.</text>
</comment>